<dbReference type="AlphaFoldDB" id="A0A0U2L442"/>
<dbReference type="SUPFAM" id="SSF50952">
    <property type="entry name" value="Soluble quinoprotein glucose dehydrogenase"/>
    <property type="match status" value="1"/>
</dbReference>
<gene>
    <name evidence="4" type="ORF">IJ22_44200</name>
</gene>
<protein>
    <submittedName>
        <fullName evidence="4">Quinoprotein glucose dehydrogenase</fullName>
    </submittedName>
</protein>
<dbReference type="KEGG" id="pnp:IJ22_44200"/>
<keyword evidence="5" id="KW-1185">Reference proteome</keyword>
<evidence type="ECO:0000259" key="3">
    <source>
        <dbReference type="Pfam" id="PF07995"/>
    </source>
</evidence>
<reference evidence="5" key="1">
    <citation type="submission" date="2015-12" db="EMBL/GenBank/DDBJ databases">
        <title>Complete genome sequences of two moderately thermophilic Paenibacillus species.</title>
        <authorList>
            <person name="Butler R.III."/>
            <person name="Wang J."/>
            <person name="Stark B.C."/>
            <person name="Pombert J.-F."/>
        </authorList>
    </citation>
    <scope>NUCLEOTIDE SEQUENCE [LARGE SCALE GENOMIC DNA]</scope>
    <source>
        <strain evidence="5">32O-Y</strain>
    </source>
</reference>
<accession>A0A0U2L442</accession>
<dbReference type="PATRIC" id="fig|162209.4.peg.4667"/>
<reference evidence="4 5" key="2">
    <citation type="journal article" date="2016" name="Genome Announc.">
        <title>Complete Genome Sequences of Two Interactive Moderate Thermophiles, Paenibacillus napthalenovorans 32O-Y and Paenibacillus sp. 32O-W.</title>
        <authorList>
            <person name="Butler R.R.III."/>
            <person name="Wang J."/>
            <person name="Stark B.C."/>
            <person name="Pombert J.F."/>
        </authorList>
    </citation>
    <scope>NUCLEOTIDE SEQUENCE [LARGE SCALE GENOMIC DNA]</scope>
    <source>
        <strain evidence="4 5">32O-Y</strain>
    </source>
</reference>
<evidence type="ECO:0000256" key="1">
    <source>
        <dbReference type="SAM" id="MobiDB-lite"/>
    </source>
</evidence>
<dbReference type="PANTHER" id="PTHR19328:SF13">
    <property type="entry name" value="HIPL1 PROTEIN"/>
    <property type="match status" value="1"/>
</dbReference>
<dbReference type="InterPro" id="IPR011042">
    <property type="entry name" value="6-blade_b-propeller_TolB-like"/>
</dbReference>
<dbReference type="OrthoDB" id="9770043at2"/>
<proteinExistence type="predicted"/>
<feature type="region of interest" description="Disordered" evidence="1">
    <location>
        <begin position="259"/>
        <end position="292"/>
    </location>
</feature>
<evidence type="ECO:0000313" key="5">
    <source>
        <dbReference type="Proteomes" id="UP000061660"/>
    </source>
</evidence>
<evidence type="ECO:0000256" key="2">
    <source>
        <dbReference type="SAM" id="SignalP"/>
    </source>
</evidence>
<feature type="chain" id="PRO_5006831017" evidence="2">
    <location>
        <begin position="24"/>
        <end position="396"/>
    </location>
</feature>
<evidence type="ECO:0000313" key="4">
    <source>
        <dbReference type="EMBL" id="ALS24706.1"/>
    </source>
</evidence>
<dbReference type="PANTHER" id="PTHR19328">
    <property type="entry name" value="HEDGEHOG-INTERACTING PROTEIN"/>
    <property type="match status" value="1"/>
</dbReference>
<dbReference type="Gene3D" id="2.120.10.30">
    <property type="entry name" value="TolB, C-terminal domain"/>
    <property type="match status" value="1"/>
</dbReference>
<dbReference type="Proteomes" id="UP000061660">
    <property type="component" value="Chromosome"/>
</dbReference>
<keyword evidence="2" id="KW-0732">Signal</keyword>
<dbReference type="PROSITE" id="PS51257">
    <property type="entry name" value="PROKAR_LIPOPROTEIN"/>
    <property type="match status" value="1"/>
</dbReference>
<organism evidence="4 5">
    <name type="scientific">Paenibacillus naphthalenovorans</name>
    <dbReference type="NCBI Taxonomy" id="162209"/>
    <lineage>
        <taxon>Bacteria</taxon>
        <taxon>Bacillati</taxon>
        <taxon>Bacillota</taxon>
        <taxon>Bacilli</taxon>
        <taxon>Bacillales</taxon>
        <taxon>Paenibacillaceae</taxon>
        <taxon>Paenibacillus</taxon>
    </lineage>
</organism>
<feature type="domain" description="Glucose/Sorbosone dehydrogenase" evidence="3">
    <location>
        <begin position="58"/>
        <end position="377"/>
    </location>
</feature>
<dbReference type="InterPro" id="IPR011041">
    <property type="entry name" value="Quinoprot_gluc/sorb_DH_b-prop"/>
</dbReference>
<dbReference type="EMBL" id="CP013652">
    <property type="protein sequence ID" value="ALS24706.1"/>
    <property type="molecule type" value="Genomic_DNA"/>
</dbReference>
<dbReference type="RefSeq" id="WP_062410277.1">
    <property type="nucleotide sequence ID" value="NZ_CP013652.1"/>
</dbReference>
<dbReference type="InterPro" id="IPR012938">
    <property type="entry name" value="Glc/Sorbosone_DH"/>
</dbReference>
<dbReference type="Pfam" id="PF07995">
    <property type="entry name" value="GSDH"/>
    <property type="match status" value="1"/>
</dbReference>
<dbReference type="STRING" id="162209.IJ22_44200"/>
<feature type="signal peptide" evidence="2">
    <location>
        <begin position="1"/>
        <end position="23"/>
    </location>
</feature>
<feature type="compositionally biased region" description="Basic and acidic residues" evidence="1">
    <location>
        <begin position="274"/>
        <end position="285"/>
    </location>
</feature>
<sequence length="396" mass="42941" precursor="true">MFGRSSVIFLGLACVLAFSGCDAARQTAPSPVNENPAAPNDSASSPIPYKQEIIATGLDIPWEIEFAPDGRIFFTERGGSLRLIDQGKLVDEPVFRFDDKLYTQGEAGLLGLALDPKFNENHYMYAYHTYMNGNQPLNRVVRLKESGGKATLDKVLLDGMPGNRIHDGGRIKFGPDGLLYVTNGDAASPSVAQDIGVPAGKILRIHPDGSIPADNPFPGSPVYSFGHRNPQGLAWHPETGQLYSSEHGQSAHDEINRIEPGANYGWPLVQGDETEAKPDNNHTDKAGPGPLMKPILHSHTVTWAPSGMTFISQGPWKGHLLVANLRGTQVLHVVLTEDGKGVHASDALLKGEFGRIRTVTEAPDGSIYILTNNRDGRGNPKDDDDKIVRFIPAFNK</sequence>
<name>A0A0U2L442_9BACL</name>